<evidence type="ECO:0000256" key="1">
    <source>
        <dbReference type="ARBA" id="ARBA00022737"/>
    </source>
</evidence>
<dbReference type="InterPro" id="IPR027417">
    <property type="entry name" value="P-loop_NTPase"/>
</dbReference>
<organism evidence="5 6">
    <name type="scientific">Acorus calamus</name>
    <name type="common">Sweet flag</name>
    <dbReference type="NCBI Taxonomy" id="4465"/>
    <lineage>
        <taxon>Eukaryota</taxon>
        <taxon>Viridiplantae</taxon>
        <taxon>Streptophyta</taxon>
        <taxon>Embryophyta</taxon>
        <taxon>Tracheophyta</taxon>
        <taxon>Spermatophyta</taxon>
        <taxon>Magnoliopsida</taxon>
        <taxon>Liliopsida</taxon>
        <taxon>Acoraceae</taxon>
        <taxon>Acorus</taxon>
    </lineage>
</organism>
<evidence type="ECO:0000259" key="4">
    <source>
        <dbReference type="Pfam" id="PF23598"/>
    </source>
</evidence>
<dbReference type="FunFam" id="1.10.10.10:FF:000322">
    <property type="entry name" value="Probable disease resistance protein At1g63360"/>
    <property type="match status" value="1"/>
</dbReference>
<dbReference type="InterPro" id="IPR032675">
    <property type="entry name" value="LRR_dom_sf"/>
</dbReference>
<gene>
    <name evidence="5" type="primary">RPP13L3</name>
    <name evidence="5" type="ORF">QJS10_CPB15g01376</name>
</gene>
<dbReference type="InterPro" id="IPR055414">
    <property type="entry name" value="LRR_R13L4/SHOC2-like"/>
</dbReference>
<dbReference type="InterPro" id="IPR036388">
    <property type="entry name" value="WH-like_DNA-bd_sf"/>
</dbReference>
<dbReference type="Gene3D" id="1.10.10.10">
    <property type="entry name" value="Winged helix-like DNA-binding domain superfamily/Winged helix DNA-binding domain"/>
    <property type="match status" value="1"/>
</dbReference>
<dbReference type="PRINTS" id="PR00364">
    <property type="entry name" value="DISEASERSIST"/>
</dbReference>
<dbReference type="Pfam" id="PF23598">
    <property type="entry name" value="LRR_14"/>
    <property type="match status" value="1"/>
</dbReference>
<proteinExistence type="predicted"/>
<dbReference type="GO" id="GO:0043531">
    <property type="term" value="F:ADP binding"/>
    <property type="evidence" value="ECO:0007669"/>
    <property type="project" value="InterPro"/>
</dbReference>
<feature type="domain" description="Disease resistance R13L4/SHOC-2-like LRR" evidence="4">
    <location>
        <begin position="199"/>
        <end position="341"/>
    </location>
</feature>
<sequence length="411" mass="46926">MEIVRKCDGLPLAIKVIGGVLNRRRINAWEWRNVLSSNFLRLSEDGTSKIMSVLLLSYMDLPSYLKPCFLFCSLFPEDYQIYRTDAIGMWMAEGLVKEQEGDARQMEDLAELYYDELVMLSLLQVEFQDPDPGCTNTYRCKMHDIVRELAISMTCGENIIGHDGQQQGGSMKARRLSILRVEELEQIPERVKNQKYCSLRSLLVFQSQKAQNMEVIPPGLYDKLKCLRVLDLQGASFKCLPDSIGELVHLRYLNLSWSEIVQLPDSICNLRHLQTLRGFNISEIPEGFSQLQKLRHLEFNGHVEIHGGIGKLTDLQTLSVPYSRCNIEGLNCLSQLRYLAVHDLGKVPGPTEAREAAIANKTHLRSLKLRGTCTNEISGEQEIGRMKEILKEFRPNESLESLWIEDFDGQE</sequence>
<protein>
    <submittedName>
        <fullName evidence="5">Disease resistance RPP13-like protein 3</fullName>
    </submittedName>
</protein>
<dbReference type="SUPFAM" id="SSF52540">
    <property type="entry name" value="P-loop containing nucleoside triphosphate hydrolases"/>
    <property type="match status" value="1"/>
</dbReference>
<dbReference type="EMBL" id="JAUJYO010000015">
    <property type="protein sequence ID" value="KAK1297324.1"/>
    <property type="molecule type" value="Genomic_DNA"/>
</dbReference>
<name>A0AAV9D914_ACOCL</name>
<evidence type="ECO:0000259" key="3">
    <source>
        <dbReference type="Pfam" id="PF23559"/>
    </source>
</evidence>
<dbReference type="PANTHER" id="PTHR23155">
    <property type="entry name" value="DISEASE RESISTANCE PROTEIN RP"/>
    <property type="match status" value="1"/>
</dbReference>
<dbReference type="InterPro" id="IPR058922">
    <property type="entry name" value="WHD_DRP"/>
</dbReference>
<dbReference type="Pfam" id="PF23559">
    <property type="entry name" value="WHD_DRP"/>
    <property type="match status" value="1"/>
</dbReference>
<dbReference type="GO" id="GO:0002758">
    <property type="term" value="P:innate immune response-activating signaling pathway"/>
    <property type="evidence" value="ECO:0007669"/>
    <property type="project" value="UniProtKB-ARBA"/>
</dbReference>
<keyword evidence="1" id="KW-0677">Repeat</keyword>
<dbReference type="Gene3D" id="1.10.8.430">
    <property type="entry name" value="Helical domain of apoptotic protease-activating factors"/>
    <property type="match status" value="1"/>
</dbReference>
<dbReference type="GO" id="GO:0009626">
    <property type="term" value="P:plant-type hypersensitive response"/>
    <property type="evidence" value="ECO:0007669"/>
    <property type="project" value="UniProtKB-ARBA"/>
</dbReference>
<dbReference type="InterPro" id="IPR044974">
    <property type="entry name" value="Disease_R_plants"/>
</dbReference>
<dbReference type="AlphaFoldDB" id="A0AAV9D914"/>
<comment type="caution">
    <text evidence="5">The sequence shown here is derived from an EMBL/GenBank/DDBJ whole genome shotgun (WGS) entry which is preliminary data.</text>
</comment>
<keyword evidence="6" id="KW-1185">Reference proteome</keyword>
<dbReference type="InterPro" id="IPR042197">
    <property type="entry name" value="Apaf_helical"/>
</dbReference>
<keyword evidence="2" id="KW-0611">Plant defense</keyword>
<dbReference type="Gene3D" id="3.80.10.10">
    <property type="entry name" value="Ribonuclease Inhibitor"/>
    <property type="match status" value="1"/>
</dbReference>
<evidence type="ECO:0000313" key="6">
    <source>
        <dbReference type="Proteomes" id="UP001180020"/>
    </source>
</evidence>
<dbReference type="PANTHER" id="PTHR23155:SF1211">
    <property type="entry name" value="OS09G0313500 PROTEIN"/>
    <property type="match status" value="1"/>
</dbReference>
<dbReference type="Proteomes" id="UP001180020">
    <property type="component" value="Unassembled WGS sequence"/>
</dbReference>
<reference evidence="5" key="2">
    <citation type="submission" date="2023-06" db="EMBL/GenBank/DDBJ databases">
        <authorList>
            <person name="Ma L."/>
            <person name="Liu K.-W."/>
            <person name="Li Z."/>
            <person name="Hsiao Y.-Y."/>
            <person name="Qi Y."/>
            <person name="Fu T."/>
            <person name="Tang G."/>
            <person name="Zhang D."/>
            <person name="Sun W.-H."/>
            <person name="Liu D.-K."/>
            <person name="Li Y."/>
            <person name="Chen G.-Z."/>
            <person name="Liu X.-D."/>
            <person name="Liao X.-Y."/>
            <person name="Jiang Y.-T."/>
            <person name="Yu X."/>
            <person name="Hao Y."/>
            <person name="Huang J."/>
            <person name="Zhao X.-W."/>
            <person name="Ke S."/>
            <person name="Chen Y.-Y."/>
            <person name="Wu W.-L."/>
            <person name="Hsu J.-L."/>
            <person name="Lin Y.-F."/>
            <person name="Huang M.-D."/>
            <person name="Li C.-Y."/>
            <person name="Huang L."/>
            <person name="Wang Z.-W."/>
            <person name="Zhao X."/>
            <person name="Zhong W.-Y."/>
            <person name="Peng D.-H."/>
            <person name="Ahmad S."/>
            <person name="Lan S."/>
            <person name="Zhang J.-S."/>
            <person name="Tsai W.-C."/>
            <person name="Van De Peer Y."/>
            <person name="Liu Z.-J."/>
        </authorList>
    </citation>
    <scope>NUCLEOTIDE SEQUENCE</scope>
    <source>
        <strain evidence="5">CP</strain>
        <tissue evidence="5">Leaves</tissue>
    </source>
</reference>
<evidence type="ECO:0000256" key="2">
    <source>
        <dbReference type="ARBA" id="ARBA00022821"/>
    </source>
</evidence>
<evidence type="ECO:0000313" key="5">
    <source>
        <dbReference type="EMBL" id="KAK1297324.1"/>
    </source>
</evidence>
<dbReference type="GO" id="GO:0042742">
    <property type="term" value="P:defense response to bacterium"/>
    <property type="evidence" value="ECO:0007669"/>
    <property type="project" value="UniProtKB-ARBA"/>
</dbReference>
<reference evidence="5" key="1">
    <citation type="journal article" date="2023" name="Nat. Commun.">
        <title>Diploid and tetraploid genomes of Acorus and the evolution of monocots.</title>
        <authorList>
            <person name="Ma L."/>
            <person name="Liu K.W."/>
            <person name="Li Z."/>
            <person name="Hsiao Y.Y."/>
            <person name="Qi Y."/>
            <person name="Fu T."/>
            <person name="Tang G.D."/>
            <person name="Zhang D."/>
            <person name="Sun W.H."/>
            <person name="Liu D.K."/>
            <person name="Li Y."/>
            <person name="Chen G.Z."/>
            <person name="Liu X.D."/>
            <person name="Liao X.Y."/>
            <person name="Jiang Y.T."/>
            <person name="Yu X."/>
            <person name="Hao Y."/>
            <person name="Huang J."/>
            <person name="Zhao X.W."/>
            <person name="Ke S."/>
            <person name="Chen Y.Y."/>
            <person name="Wu W.L."/>
            <person name="Hsu J.L."/>
            <person name="Lin Y.F."/>
            <person name="Huang M.D."/>
            <person name="Li C.Y."/>
            <person name="Huang L."/>
            <person name="Wang Z.W."/>
            <person name="Zhao X."/>
            <person name="Zhong W.Y."/>
            <person name="Peng D.H."/>
            <person name="Ahmad S."/>
            <person name="Lan S."/>
            <person name="Zhang J.S."/>
            <person name="Tsai W.C."/>
            <person name="Van de Peer Y."/>
            <person name="Liu Z.J."/>
        </authorList>
    </citation>
    <scope>NUCLEOTIDE SEQUENCE</scope>
    <source>
        <strain evidence="5">CP</strain>
    </source>
</reference>
<accession>A0AAV9D914</accession>
<feature type="domain" description="Disease resistance protein winged helix" evidence="3">
    <location>
        <begin position="74"/>
        <end position="150"/>
    </location>
</feature>
<dbReference type="SUPFAM" id="SSF52058">
    <property type="entry name" value="L domain-like"/>
    <property type="match status" value="1"/>
</dbReference>